<dbReference type="AlphaFoldDB" id="A0A914DC62"/>
<dbReference type="InterPro" id="IPR016186">
    <property type="entry name" value="C-type_lectin-like/link_sf"/>
</dbReference>
<sequence>MILMVTNPQLDGYYASAIDECTSIGYFPNFVMPGFLTSSAEEQYIEGNFMILWNEVNEGANLYPFYIGYHRNAQNNWVWYDYDLNDVETSGYTNWGPGYPTSDLSKNCTVIDSKDGVTGFWKNVECNSQFSLITDVLCFSYMCHAESYACLNQLLPKNNSNAETVQKHHRQRNFSKRTIEGHKLFMKAHKITG</sequence>
<dbReference type="WBParaSite" id="ACRNAN_scaffold231.g8075.t1">
    <property type="protein sequence ID" value="ACRNAN_scaffold231.g8075.t1"/>
    <property type="gene ID" value="ACRNAN_scaffold231.g8075"/>
</dbReference>
<organism evidence="2 3">
    <name type="scientific">Acrobeloides nanus</name>
    <dbReference type="NCBI Taxonomy" id="290746"/>
    <lineage>
        <taxon>Eukaryota</taxon>
        <taxon>Metazoa</taxon>
        <taxon>Ecdysozoa</taxon>
        <taxon>Nematoda</taxon>
        <taxon>Chromadorea</taxon>
        <taxon>Rhabditida</taxon>
        <taxon>Tylenchina</taxon>
        <taxon>Cephalobomorpha</taxon>
        <taxon>Cephaloboidea</taxon>
        <taxon>Cephalobidae</taxon>
        <taxon>Acrobeloides</taxon>
    </lineage>
</organism>
<keyword evidence="2" id="KW-1185">Reference proteome</keyword>
<name>A0A914DC62_9BILA</name>
<dbReference type="InterPro" id="IPR016187">
    <property type="entry name" value="CTDL_fold"/>
</dbReference>
<dbReference type="Gene3D" id="3.10.100.10">
    <property type="entry name" value="Mannose-Binding Protein A, subunit A"/>
    <property type="match status" value="1"/>
</dbReference>
<dbReference type="SUPFAM" id="SSF56436">
    <property type="entry name" value="C-type lectin-like"/>
    <property type="match status" value="1"/>
</dbReference>
<feature type="domain" description="C-type lectin" evidence="1">
    <location>
        <begin position="14"/>
        <end position="135"/>
    </location>
</feature>
<dbReference type="InterPro" id="IPR001304">
    <property type="entry name" value="C-type_lectin-like"/>
</dbReference>
<accession>A0A914DC62</accession>
<evidence type="ECO:0000259" key="1">
    <source>
        <dbReference type="PROSITE" id="PS50041"/>
    </source>
</evidence>
<protein>
    <submittedName>
        <fullName evidence="3">C-type lectin domain-containing protein</fullName>
    </submittedName>
</protein>
<dbReference type="Proteomes" id="UP000887540">
    <property type="component" value="Unplaced"/>
</dbReference>
<proteinExistence type="predicted"/>
<evidence type="ECO:0000313" key="3">
    <source>
        <dbReference type="WBParaSite" id="ACRNAN_scaffold231.g8075.t1"/>
    </source>
</evidence>
<reference evidence="3" key="1">
    <citation type="submission" date="2022-11" db="UniProtKB">
        <authorList>
            <consortium name="WormBaseParasite"/>
        </authorList>
    </citation>
    <scope>IDENTIFICATION</scope>
</reference>
<evidence type="ECO:0000313" key="2">
    <source>
        <dbReference type="Proteomes" id="UP000887540"/>
    </source>
</evidence>
<dbReference type="CDD" id="cd00037">
    <property type="entry name" value="CLECT"/>
    <property type="match status" value="1"/>
</dbReference>
<dbReference type="PROSITE" id="PS50041">
    <property type="entry name" value="C_TYPE_LECTIN_2"/>
    <property type="match status" value="1"/>
</dbReference>